<dbReference type="PROSITE" id="PS00892">
    <property type="entry name" value="HIT_1"/>
    <property type="match status" value="1"/>
</dbReference>
<dbReference type="CDD" id="cd01276">
    <property type="entry name" value="PKCI_related"/>
    <property type="match status" value="1"/>
</dbReference>
<dbReference type="Gene3D" id="3.30.428.10">
    <property type="entry name" value="HIT-like"/>
    <property type="match status" value="1"/>
</dbReference>
<evidence type="ECO:0000256" key="1">
    <source>
        <dbReference type="PIRSR" id="PIRSR601310-1"/>
    </source>
</evidence>
<dbReference type="Pfam" id="PF01230">
    <property type="entry name" value="HIT"/>
    <property type="match status" value="1"/>
</dbReference>
<name>A0A1G1X5W6_9BACT</name>
<reference evidence="5 6" key="1">
    <citation type="journal article" date="2016" name="Nat. Commun.">
        <title>Thousands of microbial genomes shed light on interconnected biogeochemical processes in an aquifer system.</title>
        <authorList>
            <person name="Anantharaman K."/>
            <person name="Brown C.T."/>
            <person name="Hug L.A."/>
            <person name="Sharon I."/>
            <person name="Castelle C.J."/>
            <person name="Probst A.J."/>
            <person name="Thomas B.C."/>
            <person name="Singh A."/>
            <person name="Wilkins M.J."/>
            <person name="Karaoz U."/>
            <person name="Brodie E.L."/>
            <person name="Williams K.H."/>
            <person name="Hubbard S.S."/>
            <person name="Banfield J.F."/>
        </authorList>
    </citation>
    <scope>NUCLEOTIDE SEQUENCE [LARGE SCALE GENOMIC DNA]</scope>
</reference>
<evidence type="ECO:0000256" key="3">
    <source>
        <dbReference type="PROSITE-ProRule" id="PRU00464"/>
    </source>
</evidence>
<dbReference type="InterPro" id="IPR001310">
    <property type="entry name" value="Histidine_triad_HIT"/>
</dbReference>
<dbReference type="PANTHER" id="PTHR23089">
    <property type="entry name" value="HISTIDINE TRIAD HIT PROTEIN"/>
    <property type="match status" value="1"/>
</dbReference>
<dbReference type="SUPFAM" id="SSF54197">
    <property type="entry name" value="HIT-like"/>
    <property type="match status" value="1"/>
</dbReference>
<evidence type="ECO:0000313" key="5">
    <source>
        <dbReference type="EMBL" id="OGY35425.1"/>
    </source>
</evidence>
<evidence type="ECO:0000259" key="4">
    <source>
        <dbReference type="PROSITE" id="PS51084"/>
    </source>
</evidence>
<evidence type="ECO:0000256" key="2">
    <source>
        <dbReference type="PIRSR" id="PIRSR601310-3"/>
    </source>
</evidence>
<accession>A0A1G1X5W6</accession>
<dbReference type="InterPro" id="IPR036265">
    <property type="entry name" value="HIT-like_sf"/>
</dbReference>
<gene>
    <name evidence="5" type="ORF">A3E36_01875</name>
</gene>
<feature type="short sequence motif" description="Histidine triad motif" evidence="2 3">
    <location>
        <begin position="101"/>
        <end position="105"/>
    </location>
</feature>
<dbReference type="InterPro" id="IPR019808">
    <property type="entry name" value="Histidine_triad_CS"/>
</dbReference>
<dbReference type="Proteomes" id="UP000177941">
    <property type="component" value="Unassembled WGS sequence"/>
</dbReference>
<dbReference type="GO" id="GO:0003824">
    <property type="term" value="F:catalytic activity"/>
    <property type="evidence" value="ECO:0007669"/>
    <property type="project" value="InterPro"/>
</dbReference>
<dbReference type="PROSITE" id="PS51084">
    <property type="entry name" value="HIT_2"/>
    <property type="match status" value="1"/>
</dbReference>
<dbReference type="PRINTS" id="PR00332">
    <property type="entry name" value="HISTRIAD"/>
</dbReference>
<comment type="caution">
    <text evidence="5">The sequence shown here is derived from an EMBL/GenBank/DDBJ whole genome shotgun (WGS) entry which is preliminary data.</text>
</comment>
<dbReference type="InterPro" id="IPR011146">
    <property type="entry name" value="HIT-like"/>
</dbReference>
<dbReference type="EMBL" id="MHHS01000050">
    <property type="protein sequence ID" value="OGY35425.1"/>
    <property type="molecule type" value="Genomic_DNA"/>
</dbReference>
<feature type="active site" description="Tele-AMP-histidine intermediate" evidence="1">
    <location>
        <position position="103"/>
    </location>
</feature>
<organism evidence="5 6">
    <name type="scientific">Candidatus Andersenbacteria bacterium RIFCSPHIGHO2_12_FULL_45_11b</name>
    <dbReference type="NCBI Taxonomy" id="1797282"/>
    <lineage>
        <taxon>Bacteria</taxon>
        <taxon>Candidatus Anderseniibacteriota</taxon>
    </lineage>
</organism>
<protein>
    <recommendedName>
        <fullName evidence="4">HIT domain-containing protein</fullName>
    </recommendedName>
</protein>
<sequence>MSVANDCIFCSIAAGITPAEVLFDGGDTIFFRDTNPKAPVHIIGIPKKHLASLDALTGDDHLVMGKLMHEAAHIARDAGIFESGYRVIANVGKDAGQEITHLHFHIVGGENLGPLVCSAPSL</sequence>
<feature type="domain" description="HIT" evidence="4">
    <location>
        <begin position="8"/>
        <end position="117"/>
    </location>
</feature>
<proteinExistence type="predicted"/>
<evidence type="ECO:0000313" key="6">
    <source>
        <dbReference type="Proteomes" id="UP000177941"/>
    </source>
</evidence>
<dbReference type="AlphaFoldDB" id="A0A1G1X5W6"/>